<reference evidence="1 2" key="1">
    <citation type="journal article" date="2023" name="J. Hered.">
        <title>Chromosome-level genome of the wood stork (Mycteria americana) provides insight into avian chromosome evolution.</title>
        <authorList>
            <person name="Flamio R. Jr."/>
            <person name="Ramstad K.M."/>
        </authorList>
    </citation>
    <scope>NUCLEOTIDE SEQUENCE [LARGE SCALE GENOMIC DNA]</scope>
    <source>
        <strain evidence="1">JAX WOST 10</strain>
    </source>
</reference>
<name>A0AAN7RS97_MYCAM</name>
<evidence type="ECO:0000313" key="1">
    <source>
        <dbReference type="EMBL" id="KAK4818239.1"/>
    </source>
</evidence>
<dbReference type="AlphaFoldDB" id="A0AAN7RS97"/>
<comment type="caution">
    <text evidence="1">The sequence shown here is derived from an EMBL/GenBank/DDBJ whole genome shotgun (WGS) entry which is preliminary data.</text>
</comment>
<accession>A0AAN7RS97</accession>
<evidence type="ECO:0000313" key="2">
    <source>
        <dbReference type="Proteomes" id="UP001333110"/>
    </source>
</evidence>
<proteinExistence type="predicted"/>
<gene>
    <name evidence="1" type="ORF">QYF61_009110</name>
</gene>
<organism evidence="1 2">
    <name type="scientific">Mycteria americana</name>
    <name type="common">Wood stork</name>
    <dbReference type="NCBI Taxonomy" id="33587"/>
    <lineage>
        <taxon>Eukaryota</taxon>
        <taxon>Metazoa</taxon>
        <taxon>Chordata</taxon>
        <taxon>Craniata</taxon>
        <taxon>Vertebrata</taxon>
        <taxon>Euteleostomi</taxon>
        <taxon>Archelosauria</taxon>
        <taxon>Archosauria</taxon>
        <taxon>Dinosauria</taxon>
        <taxon>Saurischia</taxon>
        <taxon>Theropoda</taxon>
        <taxon>Coelurosauria</taxon>
        <taxon>Aves</taxon>
        <taxon>Neognathae</taxon>
        <taxon>Neoaves</taxon>
        <taxon>Aequornithes</taxon>
        <taxon>Ciconiiformes</taxon>
        <taxon>Ciconiidae</taxon>
        <taxon>Mycteria</taxon>
    </lineage>
</organism>
<dbReference type="EMBL" id="JAUNZN010000007">
    <property type="protein sequence ID" value="KAK4818239.1"/>
    <property type="molecule type" value="Genomic_DNA"/>
</dbReference>
<dbReference type="Proteomes" id="UP001333110">
    <property type="component" value="Unassembled WGS sequence"/>
</dbReference>
<keyword evidence="2" id="KW-1185">Reference proteome</keyword>
<protein>
    <submittedName>
        <fullName evidence="1">Uncharacterized protein</fullName>
    </submittedName>
</protein>
<sequence>MVSRAAENIGASRLLCPEALGMRSLRELVPTVASSPRRGATLCPGYPRPIWWAISNNGLNFFYSQNLRKLQAVQWDLHRLEERGSTNLKKFSTDKCPALYQGWSNTMHQRRLGTDKPWAV</sequence>